<dbReference type="NCBIfam" id="TIGR02326">
    <property type="entry name" value="transamin_PhnW"/>
    <property type="match status" value="1"/>
</dbReference>
<dbReference type="Gene3D" id="3.90.1150.10">
    <property type="entry name" value="Aspartate Aminotransferase, domain 1"/>
    <property type="match status" value="1"/>
</dbReference>
<evidence type="ECO:0000256" key="1">
    <source>
        <dbReference type="ARBA" id="ARBA00001933"/>
    </source>
</evidence>
<gene>
    <name evidence="7" type="primary">phnW</name>
    <name evidence="11" type="ORF">FC83_GL001454</name>
</gene>
<feature type="domain" description="Aminotransferase class V" evidence="10">
    <location>
        <begin position="32"/>
        <end position="302"/>
    </location>
</feature>
<dbReference type="InterPro" id="IPR012703">
    <property type="entry name" value="NH2EtPonate_pyrv_transaminase"/>
</dbReference>
<feature type="binding site" evidence="8">
    <location>
        <position position="335"/>
    </location>
    <ligand>
        <name>substrate</name>
    </ligand>
</feature>
<keyword evidence="3 7" id="KW-0808">Transferase</keyword>
<comment type="caution">
    <text evidence="11">The sequence shown here is derived from an EMBL/GenBank/DDBJ whole genome shotgun (WGS) entry which is preliminary data.</text>
</comment>
<accession>A0A0R1XM96</accession>
<comment type="similarity">
    <text evidence="7">Belongs to the class-V pyridoxal-phosphate-dependent aminotransferase family. PhnW subfamily.</text>
</comment>
<dbReference type="PIRSF" id="PIRSF000524">
    <property type="entry name" value="SPT"/>
    <property type="match status" value="1"/>
</dbReference>
<dbReference type="Pfam" id="PF00266">
    <property type="entry name" value="Aminotran_5"/>
    <property type="match status" value="1"/>
</dbReference>
<dbReference type="InterPro" id="IPR000192">
    <property type="entry name" value="Aminotrans_V_dom"/>
</dbReference>
<keyword evidence="4 7" id="KW-0663">Pyridoxal phosphate</keyword>
<comment type="catalytic activity">
    <reaction evidence="6 7">
        <text>(2-aminoethyl)phosphonate + pyruvate = phosphonoacetaldehyde + L-alanine</text>
        <dbReference type="Rhea" id="RHEA:17021"/>
        <dbReference type="ChEBI" id="CHEBI:15361"/>
        <dbReference type="ChEBI" id="CHEBI:57418"/>
        <dbReference type="ChEBI" id="CHEBI:57972"/>
        <dbReference type="ChEBI" id="CHEBI:58383"/>
        <dbReference type="EC" id="2.6.1.37"/>
    </reaction>
</comment>
<evidence type="ECO:0000259" key="10">
    <source>
        <dbReference type="Pfam" id="PF00266"/>
    </source>
</evidence>
<keyword evidence="12" id="KW-1185">Reference proteome</keyword>
<evidence type="ECO:0000256" key="3">
    <source>
        <dbReference type="ARBA" id="ARBA00022679"/>
    </source>
</evidence>
<evidence type="ECO:0000256" key="9">
    <source>
        <dbReference type="PIRSR" id="PIRSR000524-50"/>
    </source>
</evidence>
<name>A0A0R1XM96_9LACO</name>
<dbReference type="EMBL" id="AZGA01000087">
    <property type="protein sequence ID" value="KRM30893.1"/>
    <property type="molecule type" value="Genomic_DNA"/>
</dbReference>
<dbReference type="EC" id="2.6.1.37" evidence="7"/>
<dbReference type="GO" id="GO:0019700">
    <property type="term" value="P:organic phosphonate catabolic process"/>
    <property type="evidence" value="ECO:0007669"/>
    <property type="project" value="UniProtKB-UniRule"/>
</dbReference>
<dbReference type="InterPro" id="IPR015424">
    <property type="entry name" value="PyrdxlP-dep_Trfase"/>
</dbReference>
<keyword evidence="2 7" id="KW-0032">Aminotransferase</keyword>
<comment type="cofactor">
    <cofactor evidence="1 7 9">
        <name>pyridoxal 5'-phosphate</name>
        <dbReference type="ChEBI" id="CHEBI:597326"/>
    </cofactor>
</comment>
<feature type="modified residue" description="N6-(pyridoxal phosphate)lysine" evidence="7 9">
    <location>
        <position position="190"/>
    </location>
</feature>
<dbReference type="HAMAP" id="MF_01376">
    <property type="entry name" value="PhnW_aminotrans_5"/>
    <property type="match status" value="1"/>
</dbReference>
<evidence type="ECO:0000256" key="7">
    <source>
        <dbReference type="HAMAP-Rule" id="MF_01376"/>
    </source>
</evidence>
<dbReference type="NCBIfam" id="NF010006">
    <property type="entry name" value="PRK13479.1"/>
    <property type="match status" value="1"/>
</dbReference>
<evidence type="ECO:0000256" key="5">
    <source>
        <dbReference type="ARBA" id="ARBA00023317"/>
    </source>
</evidence>
<dbReference type="AlphaFoldDB" id="A0A0R1XM96"/>
<dbReference type="Proteomes" id="UP000051236">
    <property type="component" value="Unassembled WGS sequence"/>
</dbReference>
<comment type="subunit">
    <text evidence="7">Homodimer.</text>
</comment>
<dbReference type="RefSeq" id="WP_057002947.1">
    <property type="nucleotide sequence ID" value="NZ_AZGA01000087.1"/>
</dbReference>
<evidence type="ECO:0000313" key="12">
    <source>
        <dbReference type="Proteomes" id="UP000051236"/>
    </source>
</evidence>
<proteinExistence type="inferred from homology"/>
<evidence type="ECO:0000256" key="8">
    <source>
        <dbReference type="PIRSR" id="PIRSR000524-1"/>
    </source>
</evidence>
<dbReference type="InterPro" id="IPR015421">
    <property type="entry name" value="PyrdxlP-dep_Trfase_major"/>
</dbReference>
<dbReference type="PATRIC" id="fig|1423734.3.peg.1471"/>
<reference evidence="11 12" key="1">
    <citation type="journal article" date="2015" name="Genome Announc.">
        <title>Expanding the biotechnology potential of lactobacilli through comparative genomics of 213 strains and associated genera.</title>
        <authorList>
            <person name="Sun Z."/>
            <person name="Harris H.M."/>
            <person name="McCann A."/>
            <person name="Guo C."/>
            <person name="Argimon S."/>
            <person name="Zhang W."/>
            <person name="Yang X."/>
            <person name="Jeffery I.B."/>
            <person name="Cooney J.C."/>
            <person name="Kagawa T.F."/>
            <person name="Liu W."/>
            <person name="Song Y."/>
            <person name="Salvetti E."/>
            <person name="Wrobel A."/>
            <person name="Rasinkangas P."/>
            <person name="Parkhill J."/>
            <person name="Rea M.C."/>
            <person name="O'Sullivan O."/>
            <person name="Ritari J."/>
            <person name="Douillard F.P."/>
            <person name="Paul Ross R."/>
            <person name="Yang R."/>
            <person name="Briner A.E."/>
            <person name="Felis G.E."/>
            <person name="de Vos W.M."/>
            <person name="Barrangou R."/>
            <person name="Klaenhammer T.R."/>
            <person name="Caufield P.W."/>
            <person name="Cui Y."/>
            <person name="Zhang H."/>
            <person name="O'Toole P.W."/>
        </authorList>
    </citation>
    <scope>NUCLEOTIDE SEQUENCE [LARGE SCALE GENOMIC DNA]</scope>
    <source>
        <strain evidence="11 12">DSM 18527</strain>
    </source>
</reference>
<protein>
    <recommendedName>
        <fullName evidence="7">2-aminoethylphosphonate--pyruvate transaminase</fullName>
        <ecNumber evidence="7">2.6.1.37</ecNumber>
    </recommendedName>
    <alternativeName>
        <fullName evidence="7">2-aminoethylphosphonate aminotransferase</fullName>
    </alternativeName>
    <alternativeName>
        <fullName evidence="7">AEP transaminase</fullName>
        <shortName evidence="7">AEPT</shortName>
    </alternativeName>
</protein>
<keyword evidence="5 7" id="KW-0670">Pyruvate</keyword>
<evidence type="ECO:0000256" key="2">
    <source>
        <dbReference type="ARBA" id="ARBA00022576"/>
    </source>
</evidence>
<dbReference type="NCBIfam" id="TIGR03301">
    <property type="entry name" value="PhnW-AepZ"/>
    <property type="match status" value="1"/>
</dbReference>
<dbReference type="Gene3D" id="3.40.640.10">
    <property type="entry name" value="Type I PLP-dependent aspartate aminotransferase-like (Major domain)"/>
    <property type="match status" value="1"/>
</dbReference>
<evidence type="ECO:0000256" key="6">
    <source>
        <dbReference type="ARBA" id="ARBA00049460"/>
    </source>
</evidence>
<dbReference type="PANTHER" id="PTHR42778:SF1">
    <property type="entry name" value="2-AMINOETHYLPHOSPHONATE--PYRUVATE TRANSAMINASE"/>
    <property type="match status" value="1"/>
</dbReference>
<dbReference type="PANTHER" id="PTHR42778">
    <property type="entry name" value="2-AMINOETHYLPHOSPHONATE--PYRUVATE TRANSAMINASE"/>
    <property type="match status" value="1"/>
</dbReference>
<evidence type="ECO:0000256" key="4">
    <source>
        <dbReference type="ARBA" id="ARBA00022898"/>
    </source>
</evidence>
<comment type="function">
    <text evidence="7">Involved in phosphonate degradation.</text>
</comment>
<dbReference type="STRING" id="1423734.FC83_GL001454"/>
<dbReference type="InterPro" id="IPR015422">
    <property type="entry name" value="PyrdxlP-dep_Trfase_small"/>
</dbReference>
<sequence length="368" mass="40024">MKMLLTPGPISTTDTVKRAMLADYGTWDSDYLKLTEKVRSQLVAVANGNANYASILLQGSGTYAVEATLGSAIPKQGAVLLLAINGAYGQRMAEIADYLSIPHINVVFEDTEVIDPAQILKAAADHPEITHFAMVHCETTTGILNPIEAIIPNLAAQGIVTIVDAMSSFGGVPLNVVNLGVDYVISSANKCLQGEPGIGFVIAKQTTIAKTRGNARSLALDLFDQYDTFEKHPGKWRFTSPTQVLAALAEALQELKAEGGVQVRYQRYITNQRSLSAGMATLGYEPLLDATAQSPIITTFRYPDADFDFQNFYDFLKKHDFLIYPGKLTEIDSFRVGNIGAVYETDIARFLSIVKQYDGATVAKKLVK</sequence>
<evidence type="ECO:0000313" key="11">
    <source>
        <dbReference type="EMBL" id="KRM30893.1"/>
    </source>
</evidence>
<dbReference type="SUPFAM" id="SSF53383">
    <property type="entry name" value="PLP-dependent transferases"/>
    <property type="match status" value="1"/>
</dbReference>
<organism evidence="11 12">
    <name type="scientific">Agrilactobacillus composti DSM 18527 = JCM 14202</name>
    <dbReference type="NCBI Taxonomy" id="1423734"/>
    <lineage>
        <taxon>Bacteria</taxon>
        <taxon>Bacillati</taxon>
        <taxon>Bacillota</taxon>
        <taxon>Bacilli</taxon>
        <taxon>Lactobacillales</taxon>
        <taxon>Lactobacillaceae</taxon>
        <taxon>Agrilactobacillus</taxon>
    </lineage>
</organism>
<dbReference type="GO" id="GO:0047304">
    <property type="term" value="F:2-aminoethylphosphonate-pyruvate transaminase activity"/>
    <property type="evidence" value="ECO:0007669"/>
    <property type="project" value="UniProtKB-UniRule"/>
</dbReference>
<dbReference type="InterPro" id="IPR024169">
    <property type="entry name" value="SP_NH2Trfase/AEP_transaminase"/>
</dbReference>
<dbReference type="eggNOG" id="COG0075">
    <property type="taxonomic scope" value="Bacteria"/>
</dbReference>